<evidence type="ECO:0000259" key="1">
    <source>
        <dbReference type="Pfam" id="PF23210"/>
    </source>
</evidence>
<proteinExistence type="predicted"/>
<dbReference type="Pfam" id="PF23210">
    <property type="entry name" value="HEAT_Maestro_2"/>
    <property type="match status" value="1"/>
</dbReference>
<name>A0ABP0U7L5_9BRYO</name>
<evidence type="ECO:0000313" key="2">
    <source>
        <dbReference type="EMBL" id="CAK9213807.1"/>
    </source>
</evidence>
<dbReference type="Proteomes" id="UP001497512">
    <property type="component" value="Chromosome 19"/>
</dbReference>
<protein>
    <recommendedName>
        <fullName evidence="1">MROH2B-like HEAT-repeats domain-containing protein</fullName>
    </recommendedName>
</protein>
<organism evidence="2 3">
    <name type="scientific">Sphagnum troendelagicum</name>
    <dbReference type="NCBI Taxonomy" id="128251"/>
    <lineage>
        <taxon>Eukaryota</taxon>
        <taxon>Viridiplantae</taxon>
        <taxon>Streptophyta</taxon>
        <taxon>Embryophyta</taxon>
        <taxon>Bryophyta</taxon>
        <taxon>Sphagnophytina</taxon>
        <taxon>Sphagnopsida</taxon>
        <taxon>Sphagnales</taxon>
        <taxon>Sphagnaceae</taxon>
        <taxon>Sphagnum</taxon>
    </lineage>
</organism>
<dbReference type="InterPro" id="IPR045206">
    <property type="entry name" value="Maestro_heat-like_prot"/>
</dbReference>
<dbReference type="InterPro" id="IPR055408">
    <property type="entry name" value="HEAT_MROH2B-like"/>
</dbReference>
<dbReference type="EMBL" id="OZ019911">
    <property type="protein sequence ID" value="CAK9213807.1"/>
    <property type="molecule type" value="Genomic_DNA"/>
</dbReference>
<keyword evidence="3" id="KW-1185">Reference proteome</keyword>
<accession>A0ABP0U7L5</accession>
<sequence length="306" mass="33747">MSPVQVSACISESRRGRLARGETVSVDYSFSLCLPQPENPVFGRSFIIWDQSSLAPLDGSAGKRSVYVDIADFMSTLLPATTRAFSACMLTDPACLPTFQPLSKIRDVIDDPDWTQSLGNAFASQYDLYVGDYKHSASLHRCLETLLHRVNDASYVQQKPNSMYNHANFTDEQNRVGLAKAMGTVATLSVMPRIFLLIRALALFLALHKSWDIDNERAALALIHGYAATYALTKAIEAQIEILVGSRILSSRLSDNKILDVVDGFGTAPVLMHHHGNTPSSEAYLGLFEKSGHISLRQSFQHQKPT</sequence>
<dbReference type="PANTHER" id="PTHR23120">
    <property type="entry name" value="MAESTRO-RELATED HEAT DOMAIN-CONTAINING"/>
    <property type="match status" value="1"/>
</dbReference>
<gene>
    <name evidence="2" type="ORF">CSSPTR1EN2_LOCUS11997</name>
</gene>
<reference evidence="2" key="1">
    <citation type="submission" date="2024-02" db="EMBL/GenBank/DDBJ databases">
        <authorList>
            <consortium name="ELIXIR-Norway"/>
            <consortium name="Elixir Norway"/>
        </authorList>
    </citation>
    <scope>NUCLEOTIDE SEQUENCE</scope>
</reference>
<dbReference type="PANTHER" id="PTHR23120:SF0">
    <property type="entry name" value="MAESTRO HEAT-LIKE REPEAT FAMILY MEMBER 1"/>
    <property type="match status" value="1"/>
</dbReference>
<evidence type="ECO:0000313" key="3">
    <source>
        <dbReference type="Proteomes" id="UP001497512"/>
    </source>
</evidence>
<feature type="domain" description="MROH2B-like HEAT-repeats" evidence="1">
    <location>
        <begin position="108"/>
        <end position="249"/>
    </location>
</feature>